<evidence type="ECO:0000313" key="3">
    <source>
        <dbReference type="Proteomes" id="UP000700059"/>
    </source>
</evidence>
<evidence type="ECO:0000313" key="2">
    <source>
        <dbReference type="EMBL" id="MBX7490738.1"/>
    </source>
</evidence>
<dbReference type="Proteomes" id="UP000700059">
    <property type="component" value="Unassembled WGS sequence"/>
</dbReference>
<keyword evidence="3" id="KW-1185">Reference proteome</keyword>
<organism evidence="2 3">
    <name type="scientific">Helicobacter turcicus</name>
    <dbReference type="NCBI Taxonomy" id="2867412"/>
    <lineage>
        <taxon>Bacteria</taxon>
        <taxon>Pseudomonadati</taxon>
        <taxon>Campylobacterota</taxon>
        <taxon>Epsilonproteobacteria</taxon>
        <taxon>Campylobacterales</taxon>
        <taxon>Helicobacteraceae</taxon>
        <taxon>Helicobacter</taxon>
    </lineage>
</organism>
<sequence>MNGLFGVNGLLGYFVAVVLLLSVVFCLGYAAVITQKAQANNPYVIENANTLQMTSKTNAQHFKDAPKGE</sequence>
<name>A0ABS7JMW8_9HELI</name>
<protein>
    <submittedName>
        <fullName evidence="2">DUF4006 family protein</fullName>
    </submittedName>
</protein>
<dbReference type="InterPro" id="IPR025065">
    <property type="entry name" value="DUF4006"/>
</dbReference>
<gene>
    <name evidence="2" type="ORF">K4G57_04575</name>
</gene>
<keyword evidence="1" id="KW-1133">Transmembrane helix</keyword>
<feature type="transmembrane region" description="Helical" evidence="1">
    <location>
        <begin position="12"/>
        <end position="32"/>
    </location>
</feature>
<evidence type="ECO:0000256" key="1">
    <source>
        <dbReference type="SAM" id="Phobius"/>
    </source>
</evidence>
<dbReference type="Pfam" id="PF13179">
    <property type="entry name" value="DUF4006"/>
    <property type="match status" value="1"/>
</dbReference>
<dbReference type="EMBL" id="JAIGYQ010000005">
    <property type="protein sequence ID" value="MBX7490738.1"/>
    <property type="molecule type" value="Genomic_DNA"/>
</dbReference>
<keyword evidence="1" id="KW-0812">Transmembrane</keyword>
<proteinExistence type="predicted"/>
<reference evidence="2 3" key="1">
    <citation type="submission" date="2021-08" db="EMBL/GenBank/DDBJ databases">
        <title>Helicobacter spp. isolated from feces of Anatolian Ground Squirrel (Spermophilus xanthoprymnus) in Turkey.</title>
        <authorList>
            <person name="Aydin F."/>
            <person name="Abay S."/>
            <person name="Kayman T."/>
            <person name="Karakaya E."/>
            <person name="Saticioglu I.B."/>
        </authorList>
    </citation>
    <scope>NUCLEOTIDE SEQUENCE [LARGE SCALE GENOMIC DNA]</scope>
    <source>
        <strain evidence="2 3">Faydin-H70</strain>
    </source>
</reference>
<keyword evidence="1" id="KW-0472">Membrane</keyword>
<accession>A0ABS7JMW8</accession>
<comment type="caution">
    <text evidence="2">The sequence shown here is derived from an EMBL/GenBank/DDBJ whole genome shotgun (WGS) entry which is preliminary data.</text>
</comment>
<dbReference type="RefSeq" id="WP_221532054.1">
    <property type="nucleotide sequence ID" value="NZ_JAIGYP010000005.1"/>
</dbReference>